<reference evidence="1" key="1">
    <citation type="submission" date="2014-11" db="EMBL/GenBank/DDBJ databases">
        <authorList>
            <person name="Amaro Gonzalez C."/>
        </authorList>
    </citation>
    <scope>NUCLEOTIDE SEQUENCE</scope>
</reference>
<organism evidence="1">
    <name type="scientific">Anguilla anguilla</name>
    <name type="common">European freshwater eel</name>
    <name type="synonym">Muraena anguilla</name>
    <dbReference type="NCBI Taxonomy" id="7936"/>
    <lineage>
        <taxon>Eukaryota</taxon>
        <taxon>Metazoa</taxon>
        <taxon>Chordata</taxon>
        <taxon>Craniata</taxon>
        <taxon>Vertebrata</taxon>
        <taxon>Euteleostomi</taxon>
        <taxon>Actinopterygii</taxon>
        <taxon>Neopterygii</taxon>
        <taxon>Teleostei</taxon>
        <taxon>Anguilliformes</taxon>
        <taxon>Anguillidae</taxon>
        <taxon>Anguilla</taxon>
    </lineage>
</organism>
<reference evidence="1" key="2">
    <citation type="journal article" date="2015" name="Fish Shellfish Immunol.">
        <title>Early steps in the European eel (Anguilla anguilla)-Vibrio vulnificus interaction in the gills: Role of the RtxA13 toxin.</title>
        <authorList>
            <person name="Callol A."/>
            <person name="Pajuelo D."/>
            <person name="Ebbesson L."/>
            <person name="Teles M."/>
            <person name="MacKenzie S."/>
            <person name="Amaro C."/>
        </authorList>
    </citation>
    <scope>NUCLEOTIDE SEQUENCE</scope>
</reference>
<accession>A0A0E9QXZ6</accession>
<proteinExistence type="predicted"/>
<dbReference type="EMBL" id="GBXM01087240">
    <property type="protein sequence ID" value="JAH21337.1"/>
    <property type="molecule type" value="Transcribed_RNA"/>
</dbReference>
<protein>
    <submittedName>
        <fullName evidence="1">Uncharacterized protein</fullName>
    </submittedName>
</protein>
<sequence>MRSVLMESRAGGSDYVILAAMEIIGFH</sequence>
<name>A0A0E9QXZ6_ANGAN</name>
<evidence type="ECO:0000313" key="1">
    <source>
        <dbReference type="EMBL" id="JAH21337.1"/>
    </source>
</evidence>
<dbReference type="AlphaFoldDB" id="A0A0E9QXZ6"/>